<dbReference type="EMBL" id="JBBWWR010000017">
    <property type="protein sequence ID" value="KAK8946027.1"/>
    <property type="molecule type" value="Genomic_DNA"/>
</dbReference>
<dbReference type="CDD" id="cd00371">
    <property type="entry name" value="HMA"/>
    <property type="match status" value="2"/>
</dbReference>
<proteinExistence type="predicted"/>
<comment type="caution">
    <text evidence="3">The sequence shown here is derived from an EMBL/GenBank/DDBJ whole genome shotgun (WGS) entry which is preliminary data.</text>
</comment>
<accession>A0ABR2LPU1</accession>
<evidence type="ECO:0000259" key="2">
    <source>
        <dbReference type="PROSITE" id="PS50846"/>
    </source>
</evidence>
<feature type="domain" description="HMA" evidence="2">
    <location>
        <begin position="130"/>
        <end position="197"/>
    </location>
</feature>
<dbReference type="InterPro" id="IPR006121">
    <property type="entry name" value="HMA_dom"/>
</dbReference>
<dbReference type="PANTHER" id="PTHR46413">
    <property type="entry name" value="HEAVY METAL-ASSOCIATED ISOPRENYLATED PLANT PROTEIN 6"/>
    <property type="match status" value="1"/>
</dbReference>
<dbReference type="Proteomes" id="UP001412067">
    <property type="component" value="Unassembled WGS sequence"/>
</dbReference>
<feature type="region of interest" description="Disordered" evidence="1">
    <location>
        <begin position="92"/>
        <end position="129"/>
    </location>
</feature>
<evidence type="ECO:0000313" key="3">
    <source>
        <dbReference type="EMBL" id="KAK8946027.1"/>
    </source>
</evidence>
<dbReference type="Pfam" id="PF00403">
    <property type="entry name" value="HMA"/>
    <property type="match status" value="2"/>
</dbReference>
<dbReference type="SUPFAM" id="SSF55008">
    <property type="entry name" value="HMA, heavy metal-associated domain"/>
    <property type="match status" value="2"/>
</dbReference>
<organism evidence="3 4">
    <name type="scientific">Platanthera guangdongensis</name>
    <dbReference type="NCBI Taxonomy" id="2320717"/>
    <lineage>
        <taxon>Eukaryota</taxon>
        <taxon>Viridiplantae</taxon>
        <taxon>Streptophyta</taxon>
        <taxon>Embryophyta</taxon>
        <taxon>Tracheophyta</taxon>
        <taxon>Spermatophyta</taxon>
        <taxon>Magnoliopsida</taxon>
        <taxon>Liliopsida</taxon>
        <taxon>Asparagales</taxon>
        <taxon>Orchidaceae</taxon>
        <taxon>Orchidoideae</taxon>
        <taxon>Orchideae</taxon>
        <taxon>Orchidinae</taxon>
        <taxon>Platanthera</taxon>
    </lineage>
</organism>
<feature type="region of interest" description="Disordered" evidence="1">
    <location>
        <begin position="1"/>
        <end position="22"/>
    </location>
</feature>
<dbReference type="PANTHER" id="PTHR46413:SF1">
    <property type="entry name" value="HEAVY METAL-ASSOCIATED ISOPRENYLATED PLANT PROTEIN 6"/>
    <property type="match status" value="1"/>
</dbReference>
<feature type="compositionally biased region" description="Basic and acidic residues" evidence="1">
    <location>
        <begin position="96"/>
        <end position="127"/>
    </location>
</feature>
<dbReference type="PROSITE" id="PS50846">
    <property type="entry name" value="HMA_2"/>
    <property type="match status" value="2"/>
</dbReference>
<evidence type="ECO:0000256" key="1">
    <source>
        <dbReference type="SAM" id="MobiDB-lite"/>
    </source>
</evidence>
<protein>
    <recommendedName>
        <fullName evidence="2">HMA domain-containing protein</fullName>
    </recommendedName>
</protein>
<keyword evidence="4" id="KW-1185">Reference proteome</keyword>
<name>A0ABR2LPU1_9ASPA</name>
<dbReference type="InterPro" id="IPR036163">
    <property type="entry name" value="HMA_dom_sf"/>
</dbReference>
<sequence length="290" mass="30901">MGKKEANKGEEKEKKDCSGKEDGPISVVLKIEMHCECCAQKVRRSVKGLKGVEAVASDISANKLTVIGKVNPIELRGLVELKTHKNVELVSPAVAGKKEENPKGEGKAEKLEKGKDQKKAEDKKPKEPTVTTVVLKIRLHCHGCIRRIRKQASKIKGVDSVSIDEEKELVIVKGTMDVKSLAELLAAKLKKTVEIVNPKKDVALENEKGDKKKGNADGAKKGNEGLVEAGKAASAAVPVASGSSATEASKLAFSVGGFGVGGGVDYPYRNETVHAPQLFSDENPNACSIM</sequence>
<reference evidence="3 4" key="1">
    <citation type="journal article" date="2022" name="Nat. Plants">
        <title>Genomes of leafy and leafless Platanthera orchids illuminate the evolution of mycoheterotrophy.</title>
        <authorList>
            <person name="Li M.H."/>
            <person name="Liu K.W."/>
            <person name="Li Z."/>
            <person name="Lu H.C."/>
            <person name="Ye Q.L."/>
            <person name="Zhang D."/>
            <person name="Wang J.Y."/>
            <person name="Li Y.F."/>
            <person name="Zhong Z.M."/>
            <person name="Liu X."/>
            <person name="Yu X."/>
            <person name="Liu D.K."/>
            <person name="Tu X.D."/>
            <person name="Liu B."/>
            <person name="Hao Y."/>
            <person name="Liao X.Y."/>
            <person name="Jiang Y.T."/>
            <person name="Sun W.H."/>
            <person name="Chen J."/>
            <person name="Chen Y.Q."/>
            <person name="Ai Y."/>
            <person name="Zhai J.W."/>
            <person name="Wu S.S."/>
            <person name="Zhou Z."/>
            <person name="Hsiao Y.Y."/>
            <person name="Wu W.L."/>
            <person name="Chen Y.Y."/>
            <person name="Lin Y.F."/>
            <person name="Hsu J.L."/>
            <person name="Li C.Y."/>
            <person name="Wang Z.W."/>
            <person name="Zhao X."/>
            <person name="Zhong W.Y."/>
            <person name="Ma X.K."/>
            <person name="Ma L."/>
            <person name="Huang J."/>
            <person name="Chen G.Z."/>
            <person name="Huang M.Z."/>
            <person name="Huang L."/>
            <person name="Peng D.H."/>
            <person name="Luo Y.B."/>
            <person name="Zou S.Q."/>
            <person name="Chen S.P."/>
            <person name="Lan S."/>
            <person name="Tsai W.C."/>
            <person name="Van de Peer Y."/>
            <person name="Liu Z.J."/>
        </authorList>
    </citation>
    <scope>NUCLEOTIDE SEQUENCE [LARGE SCALE GENOMIC DNA]</scope>
    <source>
        <strain evidence="3">Lor288</strain>
    </source>
</reference>
<gene>
    <name evidence="3" type="ORF">KSP40_PGU009775</name>
</gene>
<dbReference type="InterPro" id="IPR044594">
    <property type="entry name" value="HIPP01/3/5/6"/>
</dbReference>
<dbReference type="Gene3D" id="3.30.70.100">
    <property type="match status" value="2"/>
</dbReference>
<feature type="domain" description="HMA" evidence="2">
    <location>
        <begin position="24"/>
        <end position="90"/>
    </location>
</feature>
<evidence type="ECO:0000313" key="4">
    <source>
        <dbReference type="Proteomes" id="UP001412067"/>
    </source>
</evidence>